<dbReference type="SUPFAM" id="SSF48452">
    <property type="entry name" value="TPR-like"/>
    <property type="match status" value="1"/>
</dbReference>
<proteinExistence type="predicted"/>
<evidence type="ECO:0000313" key="2">
    <source>
        <dbReference type="Proteomes" id="UP001317870"/>
    </source>
</evidence>
<protein>
    <submittedName>
        <fullName evidence="1">Transcriptional regulator</fullName>
    </submittedName>
</protein>
<name>A0ABM8CQF1_9NOCA</name>
<dbReference type="InterPro" id="IPR001387">
    <property type="entry name" value="Cro/C1-type_HTH"/>
</dbReference>
<dbReference type="Proteomes" id="UP001317870">
    <property type="component" value="Chromosome"/>
</dbReference>
<accession>A0ABM8CQF1</accession>
<keyword evidence="2" id="KW-1185">Reference proteome</keyword>
<gene>
    <name evidence="1" type="ORF">IFM12276_02230</name>
</gene>
<sequence length="459" mass="50596">MFVVTRWTGLEVRALRRVALRVSQSRFAEMTGFSEAVVSKWERRGETITLSGDFAAAMDIMLKRLDDDQSARFQAELAVSVRPIAPSEGPEDRPIIAAEGSSDLRIPDAEAEDDVNRNEFLRGLLALPAATLANDLITVASAPMEPSVPAKVGMDHVDQVRAWAGLFRAADDAGLRVGDAMTTQLRTAVLFLRADMPSHVRTAMQSAVGTFFRVVGWAYFDRGQHDPARDHFHMGWQCAEQAGEWWLRAAILTCMARQAIFLGNADDALTMLGLASVRSDRISLLRRADIAAVQARAFGNLGNDTECIRAVRQAEQLFAEAAGQEHPDTEYEGFKGYYNEQLMNSDATHGLFDLAYQRNIRVPNTVERLYAALELSDDHARSRQLNTVRLAALQLRHGDLDEGVALGARAVQSALSTTSARVLNELAKIYQVTGEDRIRNASGVPELRRGISDILTKES</sequence>
<dbReference type="CDD" id="cd00093">
    <property type="entry name" value="HTH_XRE"/>
    <property type="match status" value="1"/>
</dbReference>
<organism evidence="1 2">
    <name type="scientific">Nocardia sputorum</name>
    <dbReference type="NCBI Taxonomy" id="2984338"/>
    <lineage>
        <taxon>Bacteria</taxon>
        <taxon>Bacillati</taxon>
        <taxon>Actinomycetota</taxon>
        <taxon>Actinomycetes</taxon>
        <taxon>Mycobacteriales</taxon>
        <taxon>Nocardiaceae</taxon>
        <taxon>Nocardia</taxon>
    </lineage>
</organism>
<dbReference type="EMBL" id="AP026978">
    <property type="protein sequence ID" value="BDT97194.1"/>
    <property type="molecule type" value="Genomic_DNA"/>
</dbReference>
<reference evidence="1 2" key="1">
    <citation type="submission" date="2022-11" db="EMBL/GenBank/DDBJ databases">
        <title>Genome Sequencing of Nocardia sp. ON39_IFM12276 and assembly.</title>
        <authorList>
            <person name="Shimojima M."/>
            <person name="Toyokawa M."/>
            <person name="Uesaka K."/>
        </authorList>
    </citation>
    <scope>NUCLEOTIDE SEQUENCE [LARGE SCALE GENOMIC DNA]</scope>
    <source>
        <strain evidence="1 2">IFM 12276</strain>
    </source>
</reference>
<dbReference type="InterPro" id="IPR011990">
    <property type="entry name" value="TPR-like_helical_dom_sf"/>
</dbReference>
<evidence type="ECO:0000313" key="1">
    <source>
        <dbReference type="EMBL" id="BDT97194.1"/>
    </source>
</evidence>
<dbReference type="Gene3D" id="1.25.40.10">
    <property type="entry name" value="Tetratricopeptide repeat domain"/>
    <property type="match status" value="1"/>
</dbReference>